<dbReference type="Pfam" id="PF21162">
    <property type="entry name" value="ETFQO_UQ-bd"/>
    <property type="match status" value="1"/>
</dbReference>
<dbReference type="Gene3D" id="3.50.50.60">
    <property type="entry name" value="FAD/NAD(P)-binding domain"/>
    <property type="match status" value="1"/>
</dbReference>
<evidence type="ECO:0000256" key="13">
    <source>
        <dbReference type="ARBA" id="ARBA00023075"/>
    </source>
</evidence>
<evidence type="ECO:0000259" key="16">
    <source>
        <dbReference type="PROSITE" id="PS51379"/>
    </source>
</evidence>
<dbReference type="GO" id="GO:0004174">
    <property type="term" value="F:electron-transferring-flavoprotein dehydrogenase activity"/>
    <property type="evidence" value="ECO:0007669"/>
    <property type="project" value="UniProtKB-UniRule"/>
</dbReference>
<sequence length="555" mass="59036">MPTSAGAFLVDREIIDTDVVIVGGGPAGLAAAIRLKQKSPATSVTIVEKASEIGGHILSGAVMDPAGLTELIPDWRTKGAPVGPTVTRDTFHVLTPRGDLRLPNWLLPPLMQTHDGVITSLADLVRWLGDEAQGLGVDIFPMTAAVDVLTNAGGAVEGIVTGDLGVGRDGKPRPGYAAGIGIRAKYTLIGEGARGSLAKQLIQRFNLSAGRSPQKFGLGIKEIWQIPDSLHEPGRVDHYLGFPLDDATSGGGFCYHAADRRIYLGLVVHLDYRNPTLSPFDEFQRFKTHPSIAKLLVGATRISYGARTLTSGGWQSIPELVFPGGALIGCAAGFMNAPRLKAIHSAIRSGIGAADCVAEALAQGRANDRLDDLPARVLATGIGRELHRVRNVKPLWSRFGTVLGVALGGLDMWVNTLFRFSPFGTLKHKKADADALWPRSAVAEKSYPRPDGKLTFDRAASVFLANIAHDEDQPVHLRLADPAVPVRDNLPVYGEPAPLYCPAGVYEVAEAGGAPVFRINPGNCVHCKTCDIKDPARNITWVPPEGGSGPNYVGM</sequence>
<evidence type="ECO:0000256" key="10">
    <source>
        <dbReference type="ARBA" id="ARBA00023002"/>
    </source>
</evidence>
<keyword evidence="7 15" id="KW-0274">FAD</keyword>
<evidence type="ECO:0000256" key="11">
    <source>
        <dbReference type="ARBA" id="ARBA00023004"/>
    </source>
</evidence>
<dbReference type="AlphaFoldDB" id="A0A933L2R4"/>
<dbReference type="Gene3D" id="3.30.70.20">
    <property type="match status" value="1"/>
</dbReference>
<dbReference type="InterPro" id="IPR017896">
    <property type="entry name" value="4Fe4S_Fe-S-bd"/>
</dbReference>
<name>A0A933L2R4_9HYPH</name>
<dbReference type="Pfam" id="PF13450">
    <property type="entry name" value="NAD_binding_8"/>
    <property type="match status" value="1"/>
</dbReference>
<evidence type="ECO:0000313" key="17">
    <source>
        <dbReference type="EMBL" id="MBI4922888.1"/>
    </source>
</evidence>
<evidence type="ECO:0000256" key="9">
    <source>
        <dbReference type="ARBA" id="ARBA00022982"/>
    </source>
</evidence>
<evidence type="ECO:0000256" key="3">
    <source>
        <dbReference type="ARBA" id="ARBA00004370"/>
    </source>
</evidence>
<dbReference type="Pfam" id="PF05187">
    <property type="entry name" value="Fer4_ETF_QO"/>
    <property type="match status" value="1"/>
</dbReference>
<keyword evidence="10 15" id="KW-0560">Oxidoreductase</keyword>
<evidence type="ECO:0000256" key="2">
    <source>
        <dbReference type="ARBA" id="ARBA00002819"/>
    </source>
</evidence>
<evidence type="ECO:0000313" key="18">
    <source>
        <dbReference type="Proteomes" id="UP000782610"/>
    </source>
</evidence>
<dbReference type="PANTHER" id="PTHR10617:SF107">
    <property type="entry name" value="ELECTRON TRANSFER FLAVOPROTEIN-UBIQUINONE OXIDOREDUCTASE, MITOCHONDRIAL"/>
    <property type="match status" value="1"/>
</dbReference>
<dbReference type="SUPFAM" id="SSF54373">
    <property type="entry name" value="FAD-linked reductases, C-terminal domain"/>
    <property type="match status" value="1"/>
</dbReference>
<keyword evidence="9 15" id="KW-0249">Electron transport</keyword>
<comment type="function">
    <text evidence="2 15">Accepts electrons from ETF and reduces ubiquinone.</text>
</comment>
<feature type="domain" description="4Fe-4S ferredoxin-type" evidence="16">
    <location>
        <begin position="515"/>
        <end position="544"/>
    </location>
</feature>
<dbReference type="InterPro" id="IPR007859">
    <property type="entry name" value="ETF-QO/FixX_C"/>
</dbReference>
<accession>A0A933L2R4</accession>
<comment type="subcellular location">
    <subcellularLocation>
        <location evidence="3">Membrane</location>
    </subcellularLocation>
</comment>
<dbReference type="EMBL" id="JACRAF010000039">
    <property type="protein sequence ID" value="MBI4922888.1"/>
    <property type="molecule type" value="Genomic_DNA"/>
</dbReference>
<keyword evidence="6 15" id="KW-0479">Metal-binding</keyword>
<dbReference type="Proteomes" id="UP000782610">
    <property type="component" value="Unassembled WGS sequence"/>
</dbReference>
<dbReference type="PRINTS" id="PR00420">
    <property type="entry name" value="RNGMNOXGNASE"/>
</dbReference>
<organism evidence="17 18">
    <name type="scientific">Devosia nanyangense</name>
    <dbReference type="NCBI Taxonomy" id="1228055"/>
    <lineage>
        <taxon>Bacteria</taxon>
        <taxon>Pseudomonadati</taxon>
        <taxon>Pseudomonadota</taxon>
        <taxon>Alphaproteobacteria</taxon>
        <taxon>Hyphomicrobiales</taxon>
        <taxon>Devosiaceae</taxon>
        <taxon>Devosia</taxon>
    </lineage>
</organism>
<gene>
    <name evidence="17" type="ORF">HY834_14165</name>
</gene>
<comment type="caution">
    <text evidence="17">The sequence shown here is derived from an EMBL/GenBank/DDBJ whole genome shotgun (WGS) entry which is preliminary data.</text>
</comment>
<evidence type="ECO:0000256" key="1">
    <source>
        <dbReference type="ARBA" id="ARBA00001974"/>
    </source>
</evidence>
<evidence type="ECO:0000256" key="4">
    <source>
        <dbReference type="ARBA" id="ARBA00022448"/>
    </source>
</evidence>
<evidence type="ECO:0000256" key="12">
    <source>
        <dbReference type="ARBA" id="ARBA00023014"/>
    </source>
</evidence>
<evidence type="ECO:0000256" key="6">
    <source>
        <dbReference type="ARBA" id="ARBA00022723"/>
    </source>
</evidence>
<dbReference type="InterPro" id="IPR040156">
    <property type="entry name" value="ETF-QO"/>
</dbReference>
<dbReference type="PANTHER" id="PTHR10617">
    <property type="entry name" value="ELECTRON TRANSFER FLAVOPROTEIN-UBIQUINONE OXIDOREDUCTASE"/>
    <property type="match status" value="1"/>
</dbReference>
<comment type="cofactor">
    <cofactor evidence="15">
        <name>[4Fe-4S] cluster</name>
        <dbReference type="ChEBI" id="CHEBI:49883"/>
    </cofactor>
    <text evidence="15">Binds 1 [4Fe-4S] cluster.</text>
</comment>
<dbReference type="SUPFAM" id="SSF54862">
    <property type="entry name" value="4Fe-4S ferredoxins"/>
    <property type="match status" value="1"/>
</dbReference>
<dbReference type="InterPro" id="IPR036188">
    <property type="entry name" value="FAD/NAD-bd_sf"/>
</dbReference>
<evidence type="ECO:0000256" key="15">
    <source>
        <dbReference type="RuleBase" id="RU366068"/>
    </source>
</evidence>
<evidence type="ECO:0000256" key="7">
    <source>
        <dbReference type="ARBA" id="ARBA00022827"/>
    </source>
</evidence>
<keyword evidence="8" id="KW-0809">Transit peptide</keyword>
<dbReference type="GO" id="GO:0051539">
    <property type="term" value="F:4 iron, 4 sulfur cluster binding"/>
    <property type="evidence" value="ECO:0007669"/>
    <property type="project" value="UniProtKB-UniRule"/>
</dbReference>
<reference evidence="17" key="1">
    <citation type="submission" date="2020-07" db="EMBL/GenBank/DDBJ databases">
        <title>Huge and variable diversity of episymbiotic CPR bacteria and DPANN archaea in groundwater ecosystems.</title>
        <authorList>
            <person name="He C.Y."/>
            <person name="Keren R."/>
            <person name="Whittaker M."/>
            <person name="Farag I.F."/>
            <person name="Doudna J."/>
            <person name="Cate J.H.D."/>
            <person name="Banfield J.F."/>
        </authorList>
    </citation>
    <scope>NUCLEOTIDE SEQUENCE</scope>
    <source>
        <strain evidence="17">NC_groundwater_1586_Pr3_B-0.1um_66_15</strain>
    </source>
</reference>
<dbReference type="PROSITE" id="PS51379">
    <property type="entry name" value="4FE4S_FER_2"/>
    <property type="match status" value="1"/>
</dbReference>
<evidence type="ECO:0000256" key="5">
    <source>
        <dbReference type="ARBA" id="ARBA00022630"/>
    </source>
</evidence>
<keyword evidence="12 15" id="KW-0411">Iron-sulfur</keyword>
<keyword evidence="4 15" id="KW-0813">Transport</keyword>
<dbReference type="EC" id="1.5.5.1" evidence="15"/>
<evidence type="ECO:0000256" key="8">
    <source>
        <dbReference type="ARBA" id="ARBA00022946"/>
    </source>
</evidence>
<dbReference type="GO" id="GO:0016020">
    <property type="term" value="C:membrane"/>
    <property type="evidence" value="ECO:0007669"/>
    <property type="project" value="UniProtKB-SubCell"/>
</dbReference>
<keyword evidence="5 15" id="KW-0285">Flavoprotein</keyword>
<keyword evidence="13 15" id="KW-0830">Ubiquinone</keyword>
<evidence type="ECO:0000256" key="14">
    <source>
        <dbReference type="ARBA" id="ARBA00023136"/>
    </source>
</evidence>
<dbReference type="SUPFAM" id="SSF51905">
    <property type="entry name" value="FAD/NAD(P)-binding domain"/>
    <property type="match status" value="1"/>
</dbReference>
<keyword evidence="14" id="KW-0472">Membrane</keyword>
<protein>
    <recommendedName>
        <fullName evidence="15">Electron transfer flavoprotein-ubiquinone oxidoreductase</fullName>
        <shortName evidence="15">ETF-QO</shortName>
        <ecNumber evidence="15">1.5.5.1</ecNumber>
    </recommendedName>
</protein>
<comment type="cofactor">
    <cofactor evidence="1 15">
        <name>FAD</name>
        <dbReference type="ChEBI" id="CHEBI:57692"/>
    </cofactor>
</comment>
<proteinExistence type="predicted"/>
<comment type="catalytic activity">
    <reaction evidence="15">
        <text>a ubiquinone + reduced [electron-transfer flavoprotein] = a ubiquinol + oxidized [electron-transfer flavoprotein] + H(+)</text>
        <dbReference type="Rhea" id="RHEA:24052"/>
        <dbReference type="Rhea" id="RHEA-COMP:9565"/>
        <dbReference type="Rhea" id="RHEA-COMP:9566"/>
        <dbReference type="Rhea" id="RHEA-COMP:10685"/>
        <dbReference type="Rhea" id="RHEA-COMP:10686"/>
        <dbReference type="ChEBI" id="CHEBI:15378"/>
        <dbReference type="ChEBI" id="CHEBI:16389"/>
        <dbReference type="ChEBI" id="CHEBI:17976"/>
        <dbReference type="ChEBI" id="CHEBI:57692"/>
        <dbReference type="ChEBI" id="CHEBI:58307"/>
        <dbReference type="EC" id="1.5.5.1"/>
    </reaction>
</comment>
<dbReference type="GO" id="GO:0046872">
    <property type="term" value="F:metal ion binding"/>
    <property type="evidence" value="ECO:0007669"/>
    <property type="project" value="UniProtKB-KW"/>
</dbReference>
<keyword evidence="11 15" id="KW-0408">Iron</keyword>
<dbReference type="InterPro" id="IPR049398">
    <property type="entry name" value="ETF-QO/FixC_UQ-bd"/>
</dbReference>
<dbReference type="Gene3D" id="3.30.9.90">
    <property type="match status" value="1"/>
</dbReference>
<dbReference type="FunFam" id="3.30.70.20:FF:000015">
    <property type="entry name" value="Electron transfer flavoprotein-ubiquinone oxidoreductase"/>
    <property type="match status" value="1"/>
</dbReference>